<feature type="domain" description="Terpene synthase metal-binding" evidence="5">
    <location>
        <begin position="1030"/>
        <end position="1235"/>
    </location>
</feature>
<dbReference type="SUPFAM" id="SSF48576">
    <property type="entry name" value="Terpenoid synthases"/>
    <property type="match status" value="2"/>
</dbReference>
<keyword evidence="2" id="KW-0479">Metal-binding</keyword>
<dbReference type="GO" id="GO:0000287">
    <property type="term" value="F:magnesium ion binding"/>
    <property type="evidence" value="ECO:0007669"/>
    <property type="project" value="InterPro"/>
</dbReference>
<dbReference type="InterPro" id="IPR001906">
    <property type="entry name" value="Terpene_synth_N"/>
</dbReference>
<dbReference type="Gene3D" id="1.50.10.160">
    <property type="match status" value="2"/>
</dbReference>
<dbReference type="Gene3D" id="1.50.10.130">
    <property type="entry name" value="Terpene synthase, N-terminal domain"/>
    <property type="match status" value="2"/>
</dbReference>
<dbReference type="EMBL" id="CAMGYJ010000005">
    <property type="protein sequence ID" value="CAI0420276.1"/>
    <property type="molecule type" value="Genomic_DNA"/>
</dbReference>
<comment type="caution">
    <text evidence="6">The sequence shown here is derived from an EMBL/GenBank/DDBJ whole genome shotgun (WGS) entry which is preliminary data.</text>
</comment>
<evidence type="ECO:0000259" key="5">
    <source>
        <dbReference type="Pfam" id="PF03936"/>
    </source>
</evidence>
<dbReference type="SFLD" id="SFLDG01014">
    <property type="entry name" value="Terpene_Cyclase_Like_1_N-term"/>
    <property type="match status" value="2"/>
</dbReference>
<accession>A0AAV0KE44</accession>
<evidence type="ECO:0000256" key="1">
    <source>
        <dbReference type="ARBA" id="ARBA00001946"/>
    </source>
</evidence>
<dbReference type="PANTHER" id="PTHR31739:SF34">
    <property type="entry name" value="TERPENE SYNTHASE METAL-BINDING DOMAIN-CONTAINING PROTEIN"/>
    <property type="match status" value="1"/>
</dbReference>
<dbReference type="InterPro" id="IPR050148">
    <property type="entry name" value="Terpene_synthase-like"/>
</dbReference>
<gene>
    <name evidence="6" type="ORF">LITE_LOCUS18329</name>
</gene>
<dbReference type="InterPro" id="IPR008949">
    <property type="entry name" value="Isoprenoid_synthase_dom_sf"/>
</dbReference>
<evidence type="ECO:0008006" key="8">
    <source>
        <dbReference type="Google" id="ProtNLM"/>
    </source>
</evidence>
<dbReference type="PANTHER" id="PTHR31739">
    <property type="entry name" value="ENT-COPALYL DIPHOSPHATE SYNTHASE, CHLOROPLASTIC"/>
    <property type="match status" value="1"/>
</dbReference>
<evidence type="ECO:0000256" key="2">
    <source>
        <dbReference type="ARBA" id="ARBA00022723"/>
    </source>
</evidence>
<dbReference type="GO" id="GO:0009507">
    <property type="term" value="C:chloroplast"/>
    <property type="evidence" value="ECO:0007669"/>
    <property type="project" value="TreeGrafter"/>
</dbReference>
<keyword evidence="3" id="KW-0460">Magnesium</keyword>
<feature type="domain" description="Terpene synthase N-terminal" evidence="4">
    <location>
        <begin position="865"/>
        <end position="987"/>
    </location>
</feature>
<reference evidence="6" key="1">
    <citation type="submission" date="2022-08" db="EMBL/GenBank/DDBJ databases">
        <authorList>
            <person name="Gutierrez-Valencia J."/>
        </authorList>
    </citation>
    <scope>NUCLEOTIDE SEQUENCE</scope>
</reference>
<dbReference type="Proteomes" id="UP001154282">
    <property type="component" value="Unassembled WGS sequence"/>
</dbReference>
<dbReference type="InterPro" id="IPR008930">
    <property type="entry name" value="Terpenoid_cyclase/PrenylTrfase"/>
</dbReference>
<dbReference type="Gene3D" id="1.10.600.10">
    <property type="entry name" value="Farnesyl Diphosphate Synthase"/>
    <property type="match status" value="2"/>
</dbReference>
<organism evidence="6 7">
    <name type="scientific">Linum tenue</name>
    <dbReference type="NCBI Taxonomy" id="586396"/>
    <lineage>
        <taxon>Eukaryota</taxon>
        <taxon>Viridiplantae</taxon>
        <taxon>Streptophyta</taxon>
        <taxon>Embryophyta</taxon>
        <taxon>Tracheophyta</taxon>
        <taxon>Spermatophyta</taxon>
        <taxon>Magnoliopsida</taxon>
        <taxon>eudicotyledons</taxon>
        <taxon>Gunneridae</taxon>
        <taxon>Pentapetalae</taxon>
        <taxon>rosids</taxon>
        <taxon>fabids</taxon>
        <taxon>Malpighiales</taxon>
        <taxon>Linaceae</taxon>
        <taxon>Linum</taxon>
    </lineage>
</organism>
<evidence type="ECO:0000313" key="6">
    <source>
        <dbReference type="EMBL" id="CAI0420276.1"/>
    </source>
</evidence>
<feature type="domain" description="Terpene synthase metal-binding" evidence="5">
    <location>
        <begin position="417"/>
        <end position="575"/>
    </location>
</feature>
<dbReference type="InterPro" id="IPR036965">
    <property type="entry name" value="Terpene_synth_N_sf"/>
</dbReference>
<dbReference type="Pfam" id="PF01397">
    <property type="entry name" value="Terpene_synth"/>
    <property type="match status" value="2"/>
</dbReference>
<proteinExistence type="predicted"/>
<feature type="domain" description="Terpene synthase N-terminal" evidence="4">
    <location>
        <begin position="203"/>
        <end position="384"/>
    </location>
</feature>
<evidence type="ECO:0000313" key="7">
    <source>
        <dbReference type="Proteomes" id="UP001154282"/>
    </source>
</evidence>
<dbReference type="GO" id="GO:0009686">
    <property type="term" value="P:gibberellin biosynthetic process"/>
    <property type="evidence" value="ECO:0007669"/>
    <property type="project" value="TreeGrafter"/>
</dbReference>
<evidence type="ECO:0000259" key="4">
    <source>
        <dbReference type="Pfam" id="PF01397"/>
    </source>
</evidence>
<dbReference type="Pfam" id="PF03936">
    <property type="entry name" value="Terpene_synth_C"/>
    <property type="match status" value="2"/>
</dbReference>
<comment type="cofactor">
    <cofactor evidence="1">
        <name>Mg(2+)</name>
        <dbReference type="ChEBI" id="CHEBI:18420"/>
    </cofactor>
</comment>
<name>A0AAV0KE44_9ROSI</name>
<protein>
    <recommendedName>
        <fullName evidence="8">Ent-kaurene synthase</fullName>
    </recommendedName>
</protein>
<dbReference type="SUPFAM" id="SSF48239">
    <property type="entry name" value="Terpenoid cyclases/Protein prenyltransferases"/>
    <property type="match status" value="3"/>
</dbReference>
<keyword evidence="7" id="KW-1185">Reference proteome</keyword>
<sequence>MQNIGVGDPKERIKSLIEKAQLVSASAYDTAWVAMVPTPANKYYSQQQQVPYFPGCVKWILENQQNDGSWANPAAPRDPLLMKDTLSCTLACVLALKRWGIGHQHIHDAIGFVERNSSCLTDSRQHTPIGFDIIFPSMIQTCTQDFDLNIHLESANIDAMIRARDLALNSRSSSSSRSHGGRDAYLAYISEGLIGNPSHGYWDAMKFQRSNGSILNSPSATAAGFIRFQDRDCLRHLRSLVGDNPKDSTAAIYPPGIHARLSLIDAVESLGVRRHFEEEMKSALEEIHRCWQREDEEIFLDPTTCAMAFRLLRLNGYHVSADVFESFREDSFWNETMEGYLRDDKAVLELHKASQVIYSGESILDHQQKWTRLYLSHLLQQQESTTAAAGYDDESDDGTSHPLRKSILTVNSILIINFLDLVYRWDPNGPKVEFASERVETLYWALHGTIIENAEKAAAIQGRNVMDHVVELWVAMLRGMHKEAEWARSSHLPTLEEYMSNASITIGVGAFLVPSLYLAGHKLSQDLVQGPKFQSLLAATSTSSRLLNDCRGFEREAEQGKMNAVVLRMNEMMISKGIGEGGDVEAINNYYQQAAIEKADSLTEDLTRQVLESALIDEKNCNNSGDQIPKEITGTFWKLVRVLNFSRNPDPQFLRHLNSPDGSSAPVVGALFPQQSVGVGDPKERIKRLIEKAQLVAASAYDTAWVAMVPTPATNSYYSQQQKVPYFPGCVKTRLDIFVLVYVAIGFVERNSSCLTDSRQQTPIGFDIIFPSMIQTCTHDFNLNLHLENANIDAMIRAKDLALNSVRSSSSRSHGGRDAYLAYISEGLIGNPSHGYWDAMKFQRSNGSILNSPSATAAGFIRFQDSIYPPGIHARLSLIDAIESLGVCRHFEEEIKSALDEIHTCWQGEDEEILLDPTTCAMAFRILRLNGYHVSADVFESFREDLFWNETMEGYLRDDKAVLELHKASQVIYTGESILDHQQKWTRYSNSGCELEDLQNLALEDFTNLQSSYQRELHHLMLWLEEKGLAELRLAKVRTKYCYFSAAATFSDPQLVDARMLFTKHAVLSLVLINHTSYFVYRWDPNGPKVKFASQQVETLYWALHSTIVENAEKALAIQGRNVMDHVVELWVAMLRGMHKEAEWARTNTLLPTLDEYMSNASITLGVGAFLLPPLFLAGHKLSQDLVHSPNFQSLLAATSACGRLFNDCRGFEREAKEGKFNAVIVRMNEMMVSKGVGEGGDETIFHYQQAAIEEAHGFVEDLTRQVLELGLDEKSEIPKEIRETFWKLIQVHYLLYTKEDLYHASAKLVQVVDSLLNQPVSL</sequence>
<dbReference type="GO" id="GO:0010333">
    <property type="term" value="F:terpene synthase activity"/>
    <property type="evidence" value="ECO:0007669"/>
    <property type="project" value="InterPro"/>
</dbReference>
<dbReference type="InterPro" id="IPR005630">
    <property type="entry name" value="Terpene_synthase_metal-bd"/>
</dbReference>
<evidence type="ECO:0000256" key="3">
    <source>
        <dbReference type="ARBA" id="ARBA00022842"/>
    </source>
</evidence>